<evidence type="ECO:0000256" key="2">
    <source>
        <dbReference type="ARBA" id="ARBA00022670"/>
    </source>
</evidence>
<evidence type="ECO:0000256" key="3">
    <source>
        <dbReference type="ARBA" id="ARBA00022801"/>
    </source>
</evidence>
<reference evidence="5" key="1">
    <citation type="submission" date="2019-09" db="EMBL/GenBank/DDBJ databases">
        <title>Characterisation of the sponge microbiome using genome-centric metagenomics.</title>
        <authorList>
            <person name="Engelberts J.P."/>
            <person name="Robbins S.J."/>
            <person name="De Goeij J.M."/>
            <person name="Aranda M."/>
            <person name="Bell S.C."/>
            <person name="Webster N.S."/>
        </authorList>
    </citation>
    <scope>NUCLEOTIDE SEQUENCE</scope>
    <source>
        <strain evidence="5">SB0661_bin_32</strain>
    </source>
</reference>
<comment type="similarity">
    <text evidence="1">Belongs to the peptidase S51 family.</text>
</comment>
<keyword evidence="3" id="KW-0378">Hydrolase</keyword>
<dbReference type="InterPro" id="IPR029062">
    <property type="entry name" value="Class_I_gatase-like"/>
</dbReference>
<dbReference type="EMBL" id="VXMH01000060">
    <property type="protein sequence ID" value="MYC95580.1"/>
    <property type="molecule type" value="Genomic_DNA"/>
</dbReference>
<evidence type="ECO:0000313" key="5">
    <source>
        <dbReference type="EMBL" id="MYC95580.1"/>
    </source>
</evidence>
<comment type="caution">
    <text evidence="5">The sequence shown here is derived from an EMBL/GenBank/DDBJ whole genome shotgun (WGS) entry which is preliminary data.</text>
</comment>
<dbReference type="InterPro" id="IPR005320">
    <property type="entry name" value="Peptidase_S51"/>
</dbReference>
<protein>
    <recommendedName>
        <fullName evidence="6">Peptidase E</fullName>
    </recommendedName>
</protein>
<accession>A0A6B1D6J6</accession>
<dbReference type="PANTHER" id="PTHR36175">
    <property type="entry name" value="CYANOPHYCINASE"/>
    <property type="match status" value="1"/>
</dbReference>
<dbReference type="SUPFAM" id="SSF52317">
    <property type="entry name" value="Class I glutamine amidotransferase-like"/>
    <property type="match status" value="1"/>
</dbReference>
<evidence type="ECO:0000256" key="1">
    <source>
        <dbReference type="ARBA" id="ARBA00006534"/>
    </source>
</evidence>
<gene>
    <name evidence="5" type="ORF">F4X14_11475</name>
</gene>
<keyword evidence="4" id="KW-0720">Serine protease</keyword>
<organism evidence="5">
    <name type="scientific">Caldilineaceae bacterium SB0661_bin_32</name>
    <dbReference type="NCBI Taxonomy" id="2605255"/>
    <lineage>
        <taxon>Bacteria</taxon>
        <taxon>Bacillati</taxon>
        <taxon>Chloroflexota</taxon>
        <taxon>Caldilineae</taxon>
        <taxon>Caldilineales</taxon>
        <taxon>Caldilineaceae</taxon>
    </lineage>
</organism>
<dbReference type="GO" id="GO:0008236">
    <property type="term" value="F:serine-type peptidase activity"/>
    <property type="evidence" value="ECO:0007669"/>
    <property type="project" value="UniProtKB-KW"/>
</dbReference>
<dbReference type="GO" id="GO:0006508">
    <property type="term" value="P:proteolysis"/>
    <property type="evidence" value="ECO:0007669"/>
    <property type="project" value="UniProtKB-KW"/>
</dbReference>
<dbReference type="PANTHER" id="PTHR36175:SF1">
    <property type="entry name" value="CYANOPHYCINASE"/>
    <property type="match status" value="1"/>
</dbReference>
<keyword evidence="2" id="KW-0645">Protease</keyword>
<dbReference type="Gene3D" id="3.40.50.880">
    <property type="match status" value="1"/>
</dbReference>
<dbReference type="AlphaFoldDB" id="A0A6B1D6J6"/>
<evidence type="ECO:0008006" key="6">
    <source>
        <dbReference type="Google" id="ProtNLM"/>
    </source>
</evidence>
<name>A0A6B1D6J6_9CHLR</name>
<proteinExistence type="inferred from homology"/>
<evidence type="ECO:0000256" key="4">
    <source>
        <dbReference type="ARBA" id="ARBA00022825"/>
    </source>
</evidence>
<dbReference type="Pfam" id="PF03575">
    <property type="entry name" value="Peptidase_S51"/>
    <property type="match status" value="1"/>
</dbReference>
<sequence>MCTVETGHLLLAGGSEFGGQMAAPDHRSIELAGGLDTSIAIIPTAAAPDNNHRRAGENGRRWFTSLGATNVQVVPLIDRDSAADPNVVEAAAEARLIYLLGGFPGYLCETLRGSPAWSAMLTAYASGAVLAGSSAGAMVLCEHLNDPHGQGATTGLGLIPGACVLPHHNTFGQGWAERLRGILPNATLVGIDEETAMISKGSAQEWRVYGAGDVTLYLPGHTLSHPQRYLAGQELRLDPPD</sequence>